<dbReference type="STRING" id="80854.MVIS_2946"/>
<dbReference type="PATRIC" id="fig|80854.5.peg.3123"/>
<evidence type="ECO:0000256" key="2">
    <source>
        <dbReference type="ARBA" id="ARBA00022505"/>
    </source>
</evidence>
<organism evidence="8 10">
    <name type="scientific">Moritella viscosa</name>
    <dbReference type="NCBI Taxonomy" id="80854"/>
    <lineage>
        <taxon>Bacteria</taxon>
        <taxon>Pseudomonadati</taxon>
        <taxon>Pseudomonadota</taxon>
        <taxon>Gammaproteobacteria</taxon>
        <taxon>Alteromonadales</taxon>
        <taxon>Moritellaceae</taxon>
        <taxon>Moritella</taxon>
    </lineage>
</organism>
<dbReference type="GO" id="GO:1901359">
    <property type="term" value="F:tungstate binding"/>
    <property type="evidence" value="ECO:0007669"/>
    <property type="project" value="UniProtKB-ARBA"/>
</dbReference>
<evidence type="ECO:0000256" key="4">
    <source>
        <dbReference type="ARBA" id="ARBA00022729"/>
    </source>
</evidence>
<evidence type="ECO:0000313" key="8">
    <source>
        <dbReference type="EMBL" id="SGZ08342.1"/>
    </source>
</evidence>
<proteinExistence type="inferred from homology"/>
<dbReference type="EMBL" id="FPLJ01000069">
    <property type="protein sequence ID" value="SGY96046.1"/>
    <property type="molecule type" value="Genomic_DNA"/>
</dbReference>
<keyword evidence="9" id="KW-1185">Reference proteome</keyword>
<dbReference type="PIRSF" id="PIRSF004846">
    <property type="entry name" value="ModA"/>
    <property type="match status" value="1"/>
</dbReference>
<dbReference type="InterPro" id="IPR005950">
    <property type="entry name" value="ModA"/>
</dbReference>
<protein>
    <submittedName>
        <fullName evidence="8">Molybdenum ABC transporter, periplasmic molybdenum-binding protein</fullName>
    </submittedName>
</protein>
<dbReference type="Proteomes" id="UP000183794">
    <property type="component" value="Unassembled WGS sequence"/>
</dbReference>
<dbReference type="GO" id="GO:0030973">
    <property type="term" value="F:molybdate ion binding"/>
    <property type="evidence" value="ECO:0007669"/>
    <property type="project" value="TreeGrafter"/>
</dbReference>
<evidence type="ECO:0000313" key="7">
    <source>
        <dbReference type="EMBL" id="SGY96046.1"/>
    </source>
</evidence>
<dbReference type="SUPFAM" id="SSF53850">
    <property type="entry name" value="Periplasmic binding protein-like II"/>
    <property type="match status" value="1"/>
</dbReference>
<reference evidence="8 10" key="1">
    <citation type="submission" date="2016-11" db="EMBL/GenBank/DDBJ databases">
        <authorList>
            <person name="Jaros S."/>
            <person name="Januszkiewicz K."/>
            <person name="Wedrychowicz H."/>
        </authorList>
    </citation>
    <scope>NUCLEOTIDE SEQUENCE [LARGE SCALE GENOMIC DNA]</scope>
    <source>
        <strain evidence="8">NVI 5450</strain>
    </source>
</reference>
<dbReference type="NCBIfam" id="TIGR01256">
    <property type="entry name" value="modA"/>
    <property type="match status" value="1"/>
</dbReference>
<dbReference type="EMBL" id="FPLD01000091">
    <property type="protein sequence ID" value="SGZ08342.1"/>
    <property type="molecule type" value="Genomic_DNA"/>
</dbReference>
<evidence type="ECO:0000313" key="9">
    <source>
        <dbReference type="Proteomes" id="UP000182660"/>
    </source>
</evidence>
<name>A0A090IEL7_9GAMM</name>
<dbReference type="OrthoDB" id="9785015at2"/>
<accession>A0A090IEL7</accession>
<feature type="binding site" evidence="6">
    <location>
        <position position="182"/>
    </location>
    <ligand>
        <name>molybdate</name>
        <dbReference type="ChEBI" id="CHEBI:36264"/>
    </ligand>
</feature>
<evidence type="ECO:0000256" key="6">
    <source>
        <dbReference type="PIRSR" id="PIRSR004846-1"/>
    </source>
</evidence>
<dbReference type="PANTHER" id="PTHR30632:SF17">
    <property type="entry name" value="MOLYBDATE-BINDING PROTEIN MODA"/>
    <property type="match status" value="1"/>
</dbReference>
<feature type="binding site" evidence="6">
    <location>
        <position position="37"/>
    </location>
    <ligand>
        <name>molybdate</name>
        <dbReference type="ChEBI" id="CHEBI:36264"/>
    </ligand>
</feature>
<dbReference type="GO" id="GO:0015689">
    <property type="term" value="P:molybdate ion transport"/>
    <property type="evidence" value="ECO:0007669"/>
    <property type="project" value="InterPro"/>
</dbReference>
<evidence type="ECO:0000313" key="10">
    <source>
        <dbReference type="Proteomes" id="UP000183794"/>
    </source>
</evidence>
<dbReference type="GeneID" id="61296951"/>
<dbReference type="PANTHER" id="PTHR30632">
    <property type="entry name" value="MOLYBDATE-BINDING PERIPLASMIC PROTEIN"/>
    <property type="match status" value="1"/>
</dbReference>
<dbReference type="KEGG" id="mvs:MVIS_2946"/>
<evidence type="ECO:0000256" key="5">
    <source>
        <dbReference type="ARBA" id="ARBA00062515"/>
    </source>
</evidence>
<keyword evidence="2 6" id="KW-0500">Molybdenum</keyword>
<dbReference type="Pfam" id="PF13531">
    <property type="entry name" value="SBP_bac_11"/>
    <property type="match status" value="1"/>
</dbReference>
<reference evidence="7 9" key="2">
    <citation type="submission" date="2016-11" db="EMBL/GenBank/DDBJ databases">
        <authorList>
            <person name="Klemetsen T."/>
        </authorList>
    </citation>
    <scope>NUCLEOTIDE SEQUENCE [LARGE SCALE GENOMIC DNA]</scope>
    <source>
        <strain evidence="7">MT 2528</strain>
    </source>
</reference>
<comment type="subunit">
    <text evidence="5">The complex is composed of two ATP-binding proteins (ModC), two transmembrane proteins (ModB) and a solute-binding protein (ModA).</text>
</comment>
<evidence type="ECO:0000256" key="3">
    <source>
        <dbReference type="ARBA" id="ARBA00022723"/>
    </source>
</evidence>
<dbReference type="InterPro" id="IPR050682">
    <property type="entry name" value="ModA/WtpA"/>
</dbReference>
<sequence>MTQRYHCRLKQIITIILVIFSSHVMAKERLTIFAAASLTNALTEIGDTFKADLIANPTKINPVFSFASSSTLARQIAQGAPAQIYLSANQKWMDYLIKQKAVAADSRVTLLRNSLVLIAPSTSPISSVVLNKHWNITHAVGDSRIAVGDPDHVPAGRYAKQALESLDLWQKAMPLLARTSNVRGALALVERGESPFGIVYATDAQISKKVKTVATFPENSHKAIEYPLVIVGHNTNSATRIFYRYLQTKTAQAIFVKYGFKVHSI</sequence>
<dbReference type="Proteomes" id="UP000182660">
    <property type="component" value="Unassembled WGS sequence"/>
</dbReference>
<keyword evidence="4" id="KW-0732">Signal</keyword>
<dbReference type="AlphaFoldDB" id="A0A090IEL7"/>
<dbReference type="GO" id="GO:0030288">
    <property type="term" value="C:outer membrane-bounded periplasmic space"/>
    <property type="evidence" value="ECO:0007669"/>
    <property type="project" value="TreeGrafter"/>
</dbReference>
<evidence type="ECO:0000256" key="1">
    <source>
        <dbReference type="ARBA" id="ARBA00009175"/>
    </source>
</evidence>
<dbReference type="RefSeq" id="WP_045111026.1">
    <property type="nucleotide sequence ID" value="NZ_CAWQZC010000029.1"/>
</dbReference>
<dbReference type="Gene3D" id="3.40.190.10">
    <property type="entry name" value="Periplasmic binding protein-like II"/>
    <property type="match status" value="2"/>
</dbReference>
<feature type="binding site" evidence="6">
    <location>
        <position position="155"/>
    </location>
    <ligand>
        <name>molybdate</name>
        <dbReference type="ChEBI" id="CHEBI:36264"/>
    </ligand>
</feature>
<dbReference type="HOGENOM" id="CLU_065520_3_0_6"/>
<feature type="binding site" evidence="6">
    <location>
        <position position="200"/>
    </location>
    <ligand>
        <name>molybdate</name>
        <dbReference type="ChEBI" id="CHEBI:36264"/>
    </ligand>
</feature>
<gene>
    <name evidence="7" type="ORF">MT2528_3118</name>
    <name evidence="8" type="ORF">NVI5450_3314</name>
</gene>
<dbReference type="NCBIfam" id="NF007958">
    <property type="entry name" value="PRK10677.1"/>
    <property type="match status" value="1"/>
</dbReference>
<dbReference type="FunFam" id="3.40.190.10:FF:000035">
    <property type="entry name" value="Molybdate ABC transporter substrate-binding protein"/>
    <property type="match status" value="1"/>
</dbReference>
<keyword evidence="3 6" id="KW-0479">Metal-binding</keyword>
<comment type="similarity">
    <text evidence="1">Belongs to the bacterial solute-binding protein ModA family.</text>
</comment>
<dbReference type="CDD" id="cd13536">
    <property type="entry name" value="PBP2_EcModA"/>
    <property type="match status" value="1"/>
</dbReference>
<feature type="binding site" evidence="6">
    <location>
        <position position="69"/>
    </location>
    <ligand>
        <name>molybdate</name>
        <dbReference type="ChEBI" id="CHEBI:36264"/>
    </ligand>
</feature>
<dbReference type="GO" id="GO:0046872">
    <property type="term" value="F:metal ion binding"/>
    <property type="evidence" value="ECO:0007669"/>
    <property type="project" value="UniProtKB-KW"/>
</dbReference>